<sequence>MPMLALLECGLSTAFASGIDATQDAIVEEKSVLFRYETFIGSDFQPQLCAFRDNSRIGEFAPRLRELLQEATADLVARISARDAVSSDLYGRRAKLVIVLPEIDDVSGLDRISLSSLGRDLFHEMRNSLSNGPGLIISETAIRAAGHAGVGSAVADHLTGPSPEHADIVLVAAVDSYNDRRRLNRLNDQKRLFTKQNQFGFIPGEAGGILLFKRQTATTSSLQVLGAGHMVESVKEDQEADSVFTALSEAAFTATEMALKNSNERSISAWIADWNNSRYRATELSFAIHRLNTTCLQEGLSPVYPALQFGDVGAAYGCLAIILARSPRSFPSAFSVDCTEASAGQKNNFLVSAGSVLSGLRSVMVLSTS</sequence>
<gene>
    <name evidence="1" type="ORF">DSM25559_4557</name>
</gene>
<dbReference type="Proteomes" id="UP000187891">
    <property type="component" value="Unassembled WGS sequence"/>
</dbReference>
<reference evidence="2" key="1">
    <citation type="submission" date="2016-10" db="EMBL/GenBank/DDBJ databases">
        <authorList>
            <person name="Wibberg D."/>
        </authorList>
    </citation>
    <scope>NUCLEOTIDE SEQUENCE [LARGE SCALE GENOMIC DNA]</scope>
</reference>
<dbReference type="EMBL" id="FMUE01000016">
    <property type="protein sequence ID" value="SCX34677.1"/>
    <property type="molecule type" value="Genomic_DNA"/>
</dbReference>
<proteinExistence type="predicted"/>
<evidence type="ECO:0000313" key="2">
    <source>
        <dbReference type="Proteomes" id="UP000187891"/>
    </source>
</evidence>
<evidence type="ECO:0000313" key="1">
    <source>
        <dbReference type="EMBL" id="SCX34677.1"/>
    </source>
</evidence>
<protein>
    <submittedName>
        <fullName evidence="1">3-oxoacyl-(Acyl carrier protein) synthase</fullName>
    </submittedName>
</protein>
<organism evidence="1 2">
    <name type="scientific">Agrobacterium rosae</name>
    <dbReference type="NCBI Taxonomy" id="1972867"/>
    <lineage>
        <taxon>Bacteria</taxon>
        <taxon>Pseudomonadati</taxon>
        <taxon>Pseudomonadota</taxon>
        <taxon>Alphaproteobacteria</taxon>
        <taxon>Hyphomicrobiales</taxon>
        <taxon>Rhizobiaceae</taxon>
        <taxon>Rhizobium/Agrobacterium group</taxon>
        <taxon>Agrobacterium</taxon>
    </lineage>
</organism>
<accession>A0A1R3U1D7</accession>
<dbReference type="STRING" id="1907666.DSM25559_4557"/>
<dbReference type="AlphaFoldDB" id="A0A1R3U1D7"/>
<name>A0A1R3U1D7_9HYPH</name>